<evidence type="ECO:0000256" key="1">
    <source>
        <dbReference type="SAM" id="MobiDB-lite"/>
    </source>
</evidence>
<comment type="caution">
    <text evidence="2">The sequence shown here is derived from an EMBL/GenBank/DDBJ whole genome shotgun (WGS) entry which is preliminary data.</text>
</comment>
<feature type="region of interest" description="Disordered" evidence="1">
    <location>
        <begin position="135"/>
        <end position="162"/>
    </location>
</feature>
<reference evidence="2" key="1">
    <citation type="journal article" date="2014" name="Front. Microbiol.">
        <title>High frequency of phylogenetically diverse reductive dehalogenase-homologous genes in deep subseafloor sedimentary metagenomes.</title>
        <authorList>
            <person name="Kawai M."/>
            <person name="Futagami T."/>
            <person name="Toyoda A."/>
            <person name="Takaki Y."/>
            <person name="Nishi S."/>
            <person name="Hori S."/>
            <person name="Arai W."/>
            <person name="Tsubouchi T."/>
            <person name="Morono Y."/>
            <person name="Uchiyama I."/>
            <person name="Ito T."/>
            <person name="Fujiyama A."/>
            <person name="Inagaki F."/>
            <person name="Takami H."/>
        </authorList>
    </citation>
    <scope>NUCLEOTIDE SEQUENCE</scope>
    <source>
        <strain evidence="2">Expedition CK06-06</strain>
    </source>
</reference>
<organism evidence="2">
    <name type="scientific">marine sediment metagenome</name>
    <dbReference type="NCBI Taxonomy" id="412755"/>
    <lineage>
        <taxon>unclassified sequences</taxon>
        <taxon>metagenomes</taxon>
        <taxon>ecological metagenomes</taxon>
    </lineage>
</organism>
<proteinExistence type="predicted"/>
<protein>
    <submittedName>
        <fullName evidence="2">Uncharacterized protein</fullName>
    </submittedName>
</protein>
<dbReference type="EMBL" id="BARW01000025">
    <property type="protein sequence ID" value="GAI68281.1"/>
    <property type="molecule type" value="Genomic_DNA"/>
</dbReference>
<gene>
    <name evidence="2" type="ORF">S12H4_00286</name>
</gene>
<dbReference type="AlphaFoldDB" id="X1RMS1"/>
<name>X1RMS1_9ZZZZ</name>
<sequence>MDVRAAHTEKELGQTIRDYARYSGRPANLIDIPAEHRLEVVQAFEGIRVCWKTGICKAVSLSPPKYDKGDSEKRNLGRDITVHRIAASGNMDALKIAFHALAKIPLENARSFRADDNGYDSAGILSPVEPLPKDLFSANERSPPGENACHYEGDVSAKNVPW</sequence>
<evidence type="ECO:0000313" key="2">
    <source>
        <dbReference type="EMBL" id="GAI68281.1"/>
    </source>
</evidence>
<accession>X1RMS1</accession>